<dbReference type="GO" id="GO:0004322">
    <property type="term" value="F:ferroxidase activity"/>
    <property type="evidence" value="ECO:0007669"/>
    <property type="project" value="UniProtKB-EC"/>
</dbReference>
<feature type="domain" description="Ferritin-like diiron" evidence="10">
    <location>
        <begin position="4"/>
        <end position="148"/>
    </location>
</feature>
<evidence type="ECO:0000256" key="5">
    <source>
        <dbReference type="ARBA" id="ARBA00022617"/>
    </source>
</evidence>
<evidence type="ECO:0000256" key="9">
    <source>
        <dbReference type="SAM" id="MobiDB-lite"/>
    </source>
</evidence>
<dbReference type="PROSITE" id="PS50905">
    <property type="entry name" value="FERRITIN_LIKE"/>
    <property type="match status" value="1"/>
</dbReference>
<dbReference type="HOGENOM" id="CLU_104506_3_0_6"/>
<dbReference type="AlphaFoldDB" id="A4BLJ1"/>
<evidence type="ECO:0000313" key="11">
    <source>
        <dbReference type="EMBL" id="EAR23179.1"/>
    </source>
</evidence>
<dbReference type="InterPro" id="IPR009040">
    <property type="entry name" value="Ferritin-like_diiron"/>
</dbReference>
<evidence type="ECO:0000259" key="10">
    <source>
        <dbReference type="PROSITE" id="PS50905"/>
    </source>
</evidence>
<evidence type="ECO:0000256" key="2">
    <source>
        <dbReference type="ARBA" id="ARBA00008093"/>
    </source>
</evidence>
<evidence type="ECO:0000256" key="4">
    <source>
        <dbReference type="ARBA" id="ARBA00022434"/>
    </source>
</evidence>
<evidence type="ECO:0000256" key="8">
    <source>
        <dbReference type="ARBA" id="ARBA00036243"/>
    </source>
</evidence>
<evidence type="ECO:0000256" key="6">
    <source>
        <dbReference type="ARBA" id="ARBA00022723"/>
    </source>
</evidence>
<evidence type="ECO:0000256" key="3">
    <source>
        <dbReference type="ARBA" id="ARBA00013107"/>
    </source>
</evidence>
<comment type="similarity">
    <text evidence="2">Belongs to the bacterioferritin family.</text>
</comment>
<dbReference type="PANTHER" id="PTHR30295:SF0">
    <property type="entry name" value="BACTERIOFERRITIN"/>
    <property type="match status" value="1"/>
</dbReference>
<reference evidence="11 12" key="1">
    <citation type="submission" date="2006-02" db="EMBL/GenBank/DDBJ databases">
        <authorList>
            <person name="Waterbury J."/>
            <person name="Ferriera S."/>
            <person name="Johnson J."/>
            <person name="Kravitz S."/>
            <person name="Halpern A."/>
            <person name="Remington K."/>
            <person name="Beeson K."/>
            <person name="Tran B."/>
            <person name="Rogers Y.-H."/>
            <person name="Friedman R."/>
            <person name="Venter J.C."/>
        </authorList>
    </citation>
    <scope>NUCLEOTIDE SEQUENCE [LARGE SCALE GENOMIC DNA]</scope>
    <source>
        <strain evidence="11 12">Nb-231</strain>
    </source>
</reference>
<dbReference type="OrthoDB" id="9800505at2"/>
<name>A4BLJ1_9GAMM</name>
<comment type="caution">
    <text evidence="11">The sequence shown here is derived from an EMBL/GenBank/DDBJ whole genome shotgun (WGS) entry which is preliminary data.</text>
</comment>
<keyword evidence="7" id="KW-0408">Iron</keyword>
<sequence>MMQRPSDQRVLGYLGRALSLELTAVQQYSTQARLLAIWGLAEPAKRMRNEATEEMGHVDRIISRMLALCVAPSASQLRPVQVGQDLQALLRHNQTLEFELIGLYTDAVRHCACQGDHDNRLFFEALLAEEEAHGDEFARWLEELESPRAVDPVQQRATMHNNSARVKEKRYGQSVAGAQAPTSSGAAL</sequence>
<keyword evidence="6" id="KW-0479">Metal-binding</keyword>
<dbReference type="Proteomes" id="UP000003374">
    <property type="component" value="Unassembled WGS sequence"/>
</dbReference>
<evidence type="ECO:0000256" key="7">
    <source>
        <dbReference type="ARBA" id="ARBA00023004"/>
    </source>
</evidence>
<keyword evidence="12" id="KW-1185">Reference proteome</keyword>
<keyword evidence="5" id="KW-0349">Heme</keyword>
<dbReference type="GO" id="GO:0006826">
    <property type="term" value="P:iron ion transport"/>
    <property type="evidence" value="ECO:0007669"/>
    <property type="project" value="InterPro"/>
</dbReference>
<dbReference type="EMBL" id="AAOF01000001">
    <property type="protein sequence ID" value="EAR23179.1"/>
    <property type="molecule type" value="Genomic_DNA"/>
</dbReference>
<evidence type="ECO:0000313" key="12">
    <source>
        <dbReference type="Proteomes" id="UP000003374"/>
    </source>
</evidence>
<dbReference type="eggNOG" id="COG2193">
    <property type="taxonomic scope" value="Bacteria"/>
</dbReference>
<comment type="catalytic activity">
    <reaction evidence="8">
        <text>Fe(2+)(in) = Fe(2+)(out)</text>
        <dbReference type="Rhea" id="RHEA:28486"/>
        <dbReference type="ChEBI" id="CHEBI:29033"/>
    </reaction>
</comment>
<comment type="cofactor">
    <cofactor evidence="1">
        <name>heme b</name>
        <dbReference type="ChEBI" id="CHEBI:60344"/>
    </cofactor>
</comment>
<proteinExistence type="inferred from homology"/>
<dbReference type="GO" id="GO:0005829">
    <property type="term" value="C:cytosol"/>
    <property type="evidence" value="ECO:0007669"/>
    <property type="project" value="TreeGrafter"/>
</dbReference>
<dbReference type="STRING" id="314278.NB231_15203"/>
<organism evidence="11 12">
    <name type="scientific">Nitrococcus mobilis Nb-231</name>
    <dbReference type="NCBI Taxonomy" id="314278"/>
    <lineage>
        <taxon>Bacteria</taxon>
        <taxon>Pseudomonadati</taxon>
        <taxon>Pseudomonadota</taxon>
        <taxon>Gammaproteobacteria</taxon>
        <taxon>Chromatiales</taxon>
        <taxon>Ectothiorhodospiraceae</taxon>
        <taxon>Nitrococcus</taxon>
    </lineage>
</organism>
<dbReference type="InterPro" id="IPR012347">
    <property type="entry name" value="Ferritin-like"/>
</dbReference>
<feature type="compositionally biased region" description="Polar residues" evidence="9">
    <location>
        <begin position="155"/>
        <end position="164"/>
    </location>
</feature>
<dbReference type="Pfam" id="PF00210">
    <property type="entry name" value="Ferritin"/>
    <property type="match status" value="1"/>
</dbReference>
<keyword evidence="4" id="KW-0409">Iron storage</keyword>
<dbReference type="RefSeq" id="WP_005004179.1">
    <property type="nucleotide sequence ID" value="NZ_CH672427.1"/>
</dbReference>
<dbReference type="PANTHER" id="PTHR30295">
    <property type="entry name" value="BACTERIOFERRITIN"/>
    <property type="match status" value="1"/>
</dbReference>
<dbReference type="Gene3D" id="1.20.1260.10">
    <property type="match status" value="1"/>
</dbReference>
<dbReference type="GO" id="GO:0008199">
    <property type="term" value="F:ferric iron binding"/>
    <property type="evidence" value="ECO:0007669"/>
    <property type="project" value="InterPro"/>
</dbReference>
<feature type="region of interest" description="Disordered" evidence="9">
    <location>
        <begin position="151"/>
        <end position="188"/>
    </location>
</feature>
<dbReference type="PRINTS" id="PR00601">
    <property type="entry name" value="BACFERRITIN"/>
</dbReference>
<dbReference type="EC" id="1.16.3.1" evidence="3"/>
<gene>
    <name evidence="11" type="ORF">NB231_15203</name>
</gene>
<dbReference type="SUPFAM" id="SSF47240">
    <property type="entry name" value="Ferritin-like"/>
    <property type="match status" value="1"/>
</dbReference>
<dbReference type="GO" id="GO:0020037">
    <property type="term" value="F:heme binding"/>
    <property type="evidence" value="ECO:0007669"/>
    <property type="project" value="TreeGrafter"/>
</dbReference>
<protein>
    <recommendedName>
        <fullName evidence="3">ferroxidase</fullName>
        <ecNumber evidence="3">1.16.3.1</ecNumber>
    </recommendedName>
</protein>
<dbReference type="InterPro" id="IPR008331">
    <property type="entry name" value="Ferritin_DPS_dom"/>
</dbReference>
<dbReference type="InterPro" id="IPR002024">
    <property type="entry name" value="Bacterioferritin"/>
</dbReference>
<dbReference type="GO" id="GO:0006879">
    <property type="term" value="P:intracellular iron ion homeostasis"/>
    <property type="evidence" value="ECO:0007669"/>
    <property type="project" value="UniProtKB-KW"/>
</dbReference>
<accession>A4BLJ1</accession>
<evidence type="ECO:0000256" key="1">
    <source>
        <dbReference type="ARBA" id="ARBA00001970"/>
    </source>
</evidence>
<dbReference type="InterPro" id="IPR009078">
    <property type="entry name" value="Ferritin-like_SF"/>
</dbReference>